<reference evidence="1 2" key="1">
    <citation type="submission" date="2019-06" db="EMBL/GenBank/DDBJ databases">
        <title>Genomics analysis of Aphanomyces spp. identifies a new class of oomycete effector associated with host adaptation.</title>
        <authorList>
            <person name="Gaulin E."/>
        </authorList>
    </citation>
    <scope>NUCLEOTIDE SEQUENCE [LARGE SCALE GENOMIC DNA]</scope>
    <source>
        <strain evidence="1 2">E</strain>
    </source>
</reference>
<feature type="non-terminal residue" evidence="1">
    <location>
        <position position="114"/>
    </location>
</feature>
<comment type="caution">
    <text evidence="1">The sequence shown here is derived from an EMBL/GenBank/DDBJ whole genome shotgun (WGS) entry which is preliminary data.</text>
</comment>
<organism evidence="1 2">
    <name type="scientific">Aphanomyces astaci</name>
    <name type="common">Crayfish plague agent</name>
    <dbReference type="NCBI Taxonomy" id="112090"/>
    <lineage>
        <taxon>Eukaryota</taxon>
        <taxon>Sar</taxon>
        <taxon>Stramenopiles</taxon>
        <taxon>Oomycota</taxon>
        <taxon>Saprolegniomycetes</taxon>
        <taxon>Saprolegniales</taxon>
        <taxon>Verrucalvaceae</taxon>
        <taxon>Aphanomyces</taxon>
    </lineage>
</organism>
<accession>A0A6A5AGP0</accession>
<protein>
    <submittedName>
        <fullName evidence="1">Uncharacterized protein</fullName>
    </submittedName>
</protein>
<sequence length="114" mass="13269">MDKRIAFTHRFAPAVANYVLVEISILEETLPDHTTAHSALVNGDVVHADNVRVLHDLKRLNRWPQWWRRYCPMAATAFWTDLVVKSEPPHVQQYIRADTALTNLLKPLYAKYNF</sequence>
<name>A0A6A5AGP0_APHAT</name>
<proteinExistence type="predicted"/>
<gene>
    <name evidence="1" type="ORF">AaE_006581</name>
</gene>
<dbReference type="AlphaFoldDB" id="A0A6A5AGP0"/>
<evidence type="ECO:0000313" key="2">
    <source>
        <dbReference type="Proteomes" id="UP000469452"/>
    </source>
</evidence>
<dbReference type="Proteomes" id="UP000469452">
    <property type="component" value="Unassembled WGS sequence"/>
</dbReference>
<evidence type="ECO:0000313" key="1">
    <source>
        <dbReference type="EMBL" id="KAF0750827.1"/>
    </source>
</evidence>
<dbReference type="EMBL" id="VJMI01012161">
    <property type="protein sequence ID" value="KAF0750827.1"/>
    <property type="molecule type" value="Genomic_DNA"/>
</dbReference>